<evidence type="ECO:0000313" key="10">
    <source>
        <dbReference type="EMBL" id="MFC3957130.1"/>
    </source>
</evidence>
<proteinExistence type="predicted"/>
<keyword evidence="6 8" id="KW-0472">Membrane</keyword>
<sequence length="678" mass="70590">MTDPVLSTGALVVFTLIAVTLILFVTEVIPTDATAIGVLVSLAVLEPVTGVSAGDAISGFASTATITIVAMYMLSAGIQRTGLVQRLGLSLARFARGSETRALAATIVTAGPLAGFVNNTPIVAVFIPMISELAQKTGVSPSKLLLPLSYAAILGGTLTLIGTSTNLLASEFAVELVGRDPIGLFEFSALGVVILVVGLAYLMTVGRWLTPGRAPVEGDLVDEFDLQDHLTQVRVRPDASAIGSTVGELESRSTAKVRILQLRREDGPELTYDEESTSGAATTEPPIEHSTTASNIAGDTHTVDRREGDGDTTDRSDVTPASSDAGADGVVSFASVSPETRIQADDVLTVHGTLQAVNRFVGTQGLSQLLRRSVTDETFDGAASDDVLAKAVVSPESSFAGERLADSHLREVYRTTVLAIRRDGELLRTDLGERRLEPGDLLLIQTVPETIEYFADGTDLVVVDEDTLDRLLADESTERASLSSKTPLAVAIMAGVIGVAALGLAPIVISALAGVFCMVVTGCLSTSDAYDAVSWNVVFLLAGVLPLGIALEATGGSAVIAEALGGTESFLPHAGILLLCYLVTGILSNVITPVATIVLMAPIAVDTATRLGADPFSFLLAVTFAAATSFSTPVGYQTNLMVYGPGQYEFTDFLRVGGPLQLLLSVVTSIGIVALWGV</sequence>
<feature type="transmembrane region" description="Helical" evidence="8">
    <location>
        <begin position="576"/>
        <end position="604"/>
    </location>
</feature>
<evidence type="ECO:0000256" key="6">
    <source>
        <dbReference type="ARBA" id="ARBA00023136"/>
    </source>
</evidence>
<evidence type="ECO:0000256" key="3">
    <source>
        <dbReference type="ARBA" id="ARBA00022692"/>
    </source>
</evidence>
<dbReference type="InterPro" id="IPR036721">
    <property type="entry name" value="RCK_C_sf"/>
</dbReference>
<comment type="caution">
    <text evidence="10">The sequence shown here is derived from an EMBL/GenBank/DDBJ whole genome shotgun (WGS) entry which is preliminary data.</text>
</comment>
<dbReference type="InterPro" id="IPR051679">
    <property type="entry name" value="DASS-Related_Transporters"/>
</dbReference>
<dbReference type="InterPro" id="IPR006037">
    <property type="entry name" value="RCK_C"/>
</dbReference>
<dbReference type="PANTHER" id="PTHR43652">
    <property type="entry name" value="BASIC AMINO ACID ANTIPORTER YFCC-RELATED"/>
    <property type="match status" value="1"/>
</dbReference>
<evidence type="ECO:0000256" key="2">
    <source>
        <dbReference type="ARBA" id="ARBA00022448"/>
    </source>
</evidence>
<evidence type="ECO:0000256" key="1">
    <source>
        <dbReference type="ARBA" id="ARBA00004141"/>
    </source>
</evidence>
<feature type="transmembrane region" description="Helical" evidence="8">
    <location>
        <begin position="144"/>
        <end position="162"/>
    </location>
</feature>
<dbReference type="PROSITE" id="PS51202">
    <property type="entry name" value="RCK_C"/>
    <property type="match status" value="1"/>
</dbReference>
<dbReference type="Proteomes" id="UP001595846">
    <property type="component" value="Unassembled WGS sequence"/>
</dbReference>
<feature type="transmembrane region" description="Helical" evidence="8">
    <location>
        <begin position="59"/>
        <end position="78"/>
    </location>
</feature>
<dbReference type="RefSeq" id="WP_256531939.1">
    <property type="nucleotide sequence ID" value="NZ_CP101824.1"/>
</dbReference>
<feature type="transmembrane region" description="Helical" evidence="8">
    <location>
        <begin position="656"/>
        <end position="676"/>
    </location>
</feature>
<evidence type="ECO:0000256" key="7">
    <source>
        <dbReference type="SAM" id="MobiDB-lite"/>
    </source>
</evidence>
<feature type="region of interest" description="Disordered" evidence="7">
    <location>
        <begin position="266"/>
        <end position="330"/>
    </location>
</feature>
<keyword evidence="11" id="KW-1185">Reference proteome</keyword>
<keyword evidence="5 8" id="KW-1133">Transmembrane helix</keyword>
<feature type="transmembrane region" description="Helical" evidence="8">
    <location>
        <begin position="616"/>
        <end position="636"/>
    </location>
</feature>
<dbReference type="PANTHER" id="PTHR43652:SF2">
    <property type="entry name" value="BASIC AMINO ACID ANTIPORTER YFCC-RELATED"/>
    <property type="match status" value="1"/>
</dbReference>
<feature type="transmembrane region" description="Helical" evidence="8">
    <location>
        <begin position="533"/>
        <end position="564"/>
    </location>
</feature>
<feature type="transmembrane region" description="Helical" evidence="8">
    <location>
        <begin position="182"/>
        <end position="203"/>
    </location>
</feature>
<dbReference type="AlphaFoldDB" id="A0ABD5NK35"/>
<feature type="domain" description="RCK C-terminal" evidence="9">
    <location>
        <begin position="376"/>
        <end position="460"/>
    </location>
</feature>
<feature type="compositionally biased region" description="Basic and acidic residues" evidence="7">
    <location>
        <begin position="301"/>
        <end position="317"/>
    </location>
</feature>
<dbReference type="Pfam" id="PF03600">
    <property type="entry name" value="CitMHS"/>
    <property type="match status" value="1"/>
</dbReference>
<accession>A0ABD5NK35</accession>
<comment type="subcellular location">
    <subcellularLocation>
        <location evidence="1">Membrane</location>
        <topology evidence="1">Multi-pass membrane protein</topology>
    </subcellularLocation>
</comment>
<dbReference type="Pfam" id="PF02080">
    <property type="entry name" value="TrkA_C"/>
    <property type="match status" value="1"/>
</dbReference>
<dbReference type="SUPFAM" id="SSF116726">
    <property type="entry name" value="TrkA C-terminal domain-like"/>
    <property type="match status" value="2"/>
</dbReference>
<gene>
    <name evidence="10" type="ORF">ACFOUR_01920</name>
</gene>
<evidence type="ECO:0000256" key="8">
    <source>
        <dbReference type="SAM" id="Phobius"/>
    </source>
</evidence>
<name>A0ABD5NK35_9EURY</name>
<protein>
    <submittedName>
        <fullName evidence="10">SLC13 family permease</fullName>
    </submittedName>
</protein>
<evidence type="ECO:0000313" key="11">
    <source>
        <dbReference type="Proteomes" id="UP001595846"/>
    </source>
</evidence>
<reference evidence="10 11" key="1">
    <citation type="journal article" date="2019" name="Int. J. Syst. Evol. Microbiol.">
        <title>The Global Catalogue of Microorganisms (GCM) 10K type strain sequencing project: providing services to taxonomists for standard genome sequencing and annotation.</title>
        <authorList>
            <consortium name="The Broad Institute Genomics Platform"/>
            <consortium name="The Broad Institute Genome Sequencing Center for Infectious Disease"/>
            <person name="Wu L."/>
            <person name="Ma J."/>
        </authorList>
    </citation>
    <scope>NUCLEOTIDE SEQUENCE [LARGE SCALE GENOMIC DNA]</scope>
    <source>
        <strain evidence="10 11">IBRC-M 10256</strain>
    </source>
</reference>
<organism evidence="10 11">
    <name type="scientific">Halovivax cerinus</name>
    <dbReference type="NCBI Taxonomy" id="1487865"/>
    <lineage>
        <taxon>Archaea</taxon>
        <taxon>Methanobacteriati</taxon>
        <taxon>Methanobacteriota</taxon>
        <taxon>Stenosarchaea group</taxon>
        <taxon>Halobacteria</taxon>
        <taxon>Halobacteriales</taxon>
        <taxon>Natrialbaceae</taxon>
        <taxon>Halovivax</taxon>
    </lineage>
</organism>
<evidence type="ECO:0000256" key="4">
    <source>
        <dbReference type="ARBA" id="ARBA00022737"/>
    </source>
</evidence>
<dbReference type="Gene3D" id="3.30.70.1450">
    <property type="entry name" value="Regulator of K+ conductance, C-terminal domain"/>
    <property type="match status" value="2"/>
</dbReference>
<dbReference type="EMBL" id="JBHSAQ010000001">
    <property type="protein sequence ID" value="MFC3957130.1"/>
    <property type="molecule type" value="Genomic_DNA"/>
</dbReference>
<keyword evidence="2" id="KW-0813">Transport</keyword>
<feature type="transmembrane region" description="Helical" evidence="8">
    <location>
        <begin position="6"/>
        <end position="26"/>
    </location>
</feature>
<evidence type="ECO:0000256" key="5">
    <source>
        <dbReference type="ARBA" id="ARBA00022989"/>
    </source>
</evidence>
<keyword evidence="4" id="KW-0677">Repeat</keyword>
<keyword evidence="3 8" id="KW-0812">Transmembrane</keyword>
<dbReference type="GeneID" id="73904704"/>
<feature type="transmembrane region" description="Helical" evidence="8">
    <location>
        <begin position="488"/>
        <end position="521"/>
    </location>
</feature>
<dbReference type="GO" id="GO:0016020">
    <property type="term" value="C:membrane"/>
    <property type="evidence" value="ECO:0007669"/>
    <property type="project" value="UniProtKB-SubCell"/>
</dbReference>
<dbReference type="InterPro" id="IPR004680">
    <property type="entry name" value="Cit_transptr-like_dom"/>
</dbReference>
<evidence type="ECO:0000259" key="9">
    <source>
        <dbReference type="PROSITE" id="PS51202"/>
    </source>
</evidence>